<accession>A0AAW1S911</accession>
<keyword evidence="6" id="KW-1133">Transmembrane helix</keyword>
<dbReference type="PANTHER" id="PTHR24089">
    <property type="entry name" value="SOLUTE CARRIER FAMILY 25"/>
    <property type="match status" value="1"/>
</dbReference>
<gene>
    <name evidence="12" type="ORF">WJX74_001675</name>
</gene>
<feature type="repeat" description="Solcar" evidence="10">
    <location>
        <begin position="123"/>
        <end position="209"/>
    </location>
</feature>
<keyword evidence="5" id="KW-0677">Repeat</keyword>
<evidence type="ECO:0008006" key="14">
    <source>
        <dbReference type="Google" id="ProtNLM"/>
    </source>
</evidence>
<keyword evidence="13" id="KW-1185">Reference proteome</keyword>
<evidence type="ECO:0000313" key="13">
    <source>
        <dbReference type="Proteomes" id="UP001438707"/>
    </source>
</evidence>
<evidence type="ECO:0000256" key="5">
    <source>
        <dbReference type="ARBA" id="ARBA00022737"/>
    </source>
</evidence>
<dbReference type="AlphaFoldDB" id="A0AAW1S911"/>
<dbReference type="FunFam" id="1.50.40.10:FF:000011">
    <property type="entry name" value="Mitochondrial thiamine pyrophosphate carrier 1"/>
    <property type="match status" value="1"/>
</dbReference>
<evidence type="ECO:0000256" key="3">
    <source>
        <dbReference type="ARBA" id="ARBA00022448"/>
    </source>
</evidence>
<dbReference type="EMBL" id="JALJOS010000002">
    <property type="protein sequence ID" value="KAK9842744.1"/>
    <property type="molecule type" value="Genomic_DNA"/>
</dbReference>
<evidence type="ECO:0000256" key="8">
    <source>
        <dbReference type="ARBA" id="ARBA00023136"/>
    </source>
</evidence>
<keyword evidence="7" id="KW-0496">Mitochondrion</keyword>
<evidence type="ECO:0000256" key="10">
    <source>
        <dbReference type="PROSITE-ProRule" id="PRU00282"/>
    </source>
</evidence>
<dbReference type="SUPFAM" id="SSF103506">
    <property type="entry name" value="Mitochondrial carrier"/>
    <property type="match status" value="1"/>
</dbReference>
<comment type="similarity">
    <text evidence="2 11">Belongs to the mitochondrial carrier (TC 2.A.29) family.</text>
</comment>
<reference evidence="12 13" key="1">
    <citation type="journal article" date="2024" name="Nat. Commun.">
        <title>Phylogenomics reveals the evolutionary origins of lichenization in chlorophyte algae.</title>
        <authorList>
            <person name="Puginier C."/>
            <person name="Libourel C."/>
            <person name="Otte J."/>
            <person name="Skaloud P."/>
            <person name="Haon M."/>
            <person name="Grisel S."/>
            <person name="Petersen M."/>
            <person name="Berrin J.G."/>
            <person name="Delaux P.M."/>
            <person name="Dal Grande F."/>
            <person name="Keller J."/>
        </authorList>
    </citation>
    <scope>NUCLEOTIDE SEQUENCE [LARGE SCALE GENOMIC DNA]</scope>
    <source>
        <strain evidence="12 13">SAG 2145</strain>
    </source>
</reference>
<evidence type="ECO:0000256" key="2">
    <source>
        <dbReference type="ARBA" id="ARBA00006375"/>
    </source>
</evidence>
<evidence type="ECO:0000256" key="11">
    <source>
        <dbReference type="RuleBase" id="RU000488"/>
    </source>
</evidence>
<comment type="subcellular location">
    <subcellularLocation>
        <location evidence="1">Mitochondrion membrane</location>
        <topology evidence="1">Multi-pass membrane protein</topology>
    </subcellularLocation>
</comment>
<name>A0AAW1S911_9CHLO</name>
<evidence type="ECO:0000313" key="12">
    <source>
        <dbReference type="EMBL" id="KAK9842744.1"/>
    </source>
</evidence>
<dbReference type="InterPro" id="IPR023395">
    <property type="entry name" value="MCP_dom_sf"/>
</dbReference>
<dbReference type="GO" id="GO:0090422">
    <property type="term" value="F:thiamine pyrophosphate transmembrane transporter activity"/>
    <property type="evidence" value="ECO:0007669"/>
    <property type="project" value="UniProtKB-ARBA"/>
</dbReference>
<evidence type="ECO:0000256" key="1">
    <source>
        <dbReference type="ARBA" id="ARBA00004225"/>
    </source>
</evidence>
<proteinExistence type="inferred from homology"/>
<feature type="repeat" description="Solcar" evidence="10">
    <location>
        <begin position="231"/>
        <end position="328"/>
    </location>
</feature>
<comment type="caution">
    <text evidence="12">The sequence shown here is derived from an EMBL/GenBank/DDBJ whole genome shotgun (WGS) entry which is preliminary data.</text>
</comment>
<dbReference type="Gene3D" id="1.50.40.10">
    <property type="entry name" value="Mitochondrial carrier domain"/>
    <property type="match status" value="1"/>
</dbReference>
<organism evidence="12 13">
    <name type="scientific">Apatococcus lobatus</name>
    <dbReference type="NCBI Taxonomy" id="904363"/>
    <lineage>
        <taxon>Eukaryota</taxon>
        <taxon>Viridiplantae</taxon>
        <taxon>Chlorophyta</taxon>
        <taxon>core chlorophytes</taxon>
        <taxon>Trebouxiophyceae</taxon>
        <taxon>Chlorellales</taxon>
        <taxon>Chlorellaceae</taxon>
        <taxon>Apatococcus</taxon>
    </lineage>
</organism>
<dbReference type="Proteomes" id="UP001438707">
    <property type="component" value="Unassembled WGS sequence"/>
</dbReference>
<evidence type="ECO:0000256" key="6">
    <source>
        <dbReference type="ARBA" id="ARBA00022989"/>
    </source>
</evidence>
<comment type="function">
    <text evidence="9">Mitochondrial transporter that mediates uptake of thiamine diphosphate (ThDP) into mitochondria.</text>
</comment>
<keyword evidence="4 10" id="KW-0812">Transmembrane</keyword>
<keyword evidence="3 11" id="KW-0813">Transport</keyword>
<protein>
    <recommendedName>
        <fullName evidence="14">Mitochondrial carrier protein</fullName>
    </recommendedName>
</protein>
<dbReference type="PROSITE" id="PS50920">
    <property type="entry name" value="SOLCAR"/>
    <property type="match status" value="3"/>
</dbReference>
<keyword evidence="8 10" id="KW-0472">Membrane</keyword>
<dbReference type="Pfam" id="PF00153">
    <property type="entry name" value="Mito_carr"/>
    <property type="match status" value="3"/>
</dbReference>
<feature type="repeat" description="Solcar" evidence="10">
    <location>
        <begin position="12"/>
        <end position="112"/>
    </location>
</feature>
<evidence type="ECO:0000256" key="4">
    <source>
        <dbReference type="ARBA" id="ARBA00022692"/>
    </source>
</evidence>
<evidence type="ECO:0000256" key="7">
    <source>
        <dbReference type="ARBA" id="ARBA00023128"/>
    </source>
</evidence>
<evidence type="ECO:0000256" key="9">
    <source>
        <dbReference type="ARBA" id="ARBA00055350"/>
    </source>
</evidence>
<sequence>MTGSRPDPHPPRSPLLDATAGALAGCISRLVIGPLDVLKIRFQVQLEPIGTASQKLAARQAASKYTGIGQALKTIAAEEGIQGLWRGTVPGLLLTIPYTAVQFAALQEARAAAQKWGLMQTSFAPAVSFVSGAVAGAAATVASYPFDLLRTTLAAQGEPKVYHSMGQAAQGIMKEKGVRGLYRGVNVTLLEIIPYAALQFGLYDAFTSAYTKARHSITHPEAGKGSERPRGDAWARFACGLAAGTLAKLATNPLDVAKKRYQIAGLQRSTIYGAHISNEYVSSLRTVLIQIYRNEGIRGLYKGSSLSVLKAAPAAAITFAAYEFFIGYLSGVQAATTAVARRH</sequence>
<dbReference type="InterPro" id="IPR018108">
    <property type="entry name" value="MCP_transmembrane"/>
</dbReference>
<dbReference type="InterPro" id="IPR002067">
    <property type="entry name" value="MCP"/>
</dbReference>
<dbReference type="GO" id="GO:0031966">
    <property type="term" value="C:mitochondrial membrane"/>
    <property type="evidence" value="ECO:0007669"/>
    <property type="project" value="UniProtKB-SubCell"/>
</dbReference>
<dbReference type="PRINTS" id="PR00926">
    <property type="entry name" value="MITOCARRIER"/>
</dbReference>